<dbReference type="GO" id="GO:0000160">
    <property type="term" value="P:phosphorelay signal transduction system"/>
    <property type="evidence" value="ECO:0007669"/>
    <property type="project" value="InterPro"/>
</dbReference>
<dbReference type="CDD" id="cd17535">
    <property type="entry name" value="REC_NarL-like"/>
    <property type="match status" value="1"/>
</dbReference>
<dbReference type="OrthoDB" id="9779069at2"/>
<dbReference type="SUPFAM" id="SSF46894">
    <property type="entry name" value="C-terminal effector domain of the bipartite response regulators"/>
    <property type="match status" value="1"/>
</dbReference>
<evidence type="ECO:0000256" key="1">
    <source>
        <dbReference type="ARBA" id="ARBA00018672"/>
    </source>
</evidence>
<dbReference type="eggNOG" id="COG2197">
    <property type="taxonomic scope" value="Bacteria"/>
</dbReference>
<dbReference type="SMART" id="SM00448">
    <property type="entry name" value="REC"/>
    <property type="match status" value="1"/>
</dbReference>
<proteinExistence type="predicted"/>
<sequence length="225" mass="24634">MIRVLIADDQELIRQSLSFVLDAQADITMVGTASNGREAIELVRKEKPDVVLMDIRMPEVDGVECTRLIKAAHPQIKVIILTTFDDDEYVFGALRYGASGYLLKGVSVSELANAVREVVRGGSIIMPGVASKALEMFARMARGSMQIAVDTQQTASLQENEWRVIREVGCGKSNKEIAAALCLSEGTVRNYLSSVLSKLDLRDRTQLAIWAVQTGVTADPYGDRT</sequence>
<dbReference type="HOGENOM" id="CLU_000445_90_10_9"/>
<keyword evidence="11" id="KW-1185">Reference proteome</keyword>
<keyword evidence="5" id="KW-0804">Transcription</keyword>
<dbReference type="PANTHER" id="PTHR43214">
    <property type="entry name" value="TWO-COMPONENT RESPONSE REGULATOR"/>
    <property type="match status" value="1"/>
</dbReference>
<dbReference type="GO" id="GO:0006355">
    <property type="term" value="P:regulation of DNA-templated transcription"/>
    <property type="evidence" value="ECO:0007669"/>
    <property type="project" value="InterPro"/>
</dbReference>
<evidence type="ECO:0000313" key="10">
    <source>
        <dbReference type="EMBL" id="EOQ35648.1"/>
    </source>
</evidence>
<dbReference type="PATRIC" id="fig|1203606.4.peg.3076"/>
<evidence type="ECO:0000256" key="3">
    <source>
        <dbReference type="ARBA" id="ARBA00023015"/>
    </source>
</evidence>
<dbReference type="InterPro" id="IPR039420">
    <property type="entry name" value="WalR-like"/>
</dbReference>
<dbReference type="InterPro" id="IPR011006">
    <property type="entry name" value="CheY-like_superfamily"/>
</dbReference>
<dbReference type="CDD" id="cd06170">
    <property type="entry name" value="LuxR_C_like"/>
    <property type="match status" value="1"/>
</dbReference>
<keyword evidence="3" id="KW-0805">Transcription regulation</keyword>
<dbReference type="PROSITE" id="PS50043">
    <property type="entry name" value="HTH_LUXR_2"/>
    <property type="match status" value="1"/>
</dbReference>
<evidence type="ECO:0000256" key="2">
    <source>
        <dbReference type="ARBA" id="ARBA00022553"/>
    </source>
</evidence>
<dbReference type="Pfam" id="PF00196">
    <property type="entry name" value="GerE"/>
    <property type="match status" value="1"/>
</dbReference>
<dbReference type="RefSeq" id="WP_016149201.1">
    <property type="nucleotide sequence ID" value="NZ_KB976105.1"/>
</dbReference>
<dbReference type="PRINTS" id="PR00038">
    <property type="entry name" value="HTHLUXR"/>
</dbReference>
<comment type="caution">
    <text evidence="10">The sequence shown here is derived from an EMBL/GenBank/DDBJ whole genome shotgun (WGS) entry which is preliminary data.</text>
</comment>
<dbReference type="AlphaFoldDB" id="R8VSZ3"/>
<dbReference type="PROSITE" id="PS00622">
    <property type="entry name" value="HTH_LUXR_1"/>
    <property type="match status" value="1"/>
</dbReference>
<dbReference type="SUPFAM" id="SSF52172">
    <property type="entry name" value="CheY-like"/>
    <property type="match status" value="1"/>
</dbReference>
<accession>R8VSZ3</accession>
<dbReference type="InterPro" id="IPR058245">
    <property type="entry name" value="NreC/VraR/RcsB-like_REC"/>
</dbReference>
<feature type="modified residue" description="4-aspartylphosphate" evidence="7">
    <location>
        <position position="54"/>
    </location>
</feature>
<keyword evidence="2 7" id="KW-0597">Phosphoprotein</keyword>
<gene>
    <name evidence="10" type="ORF">HMPREF1526_03116</name>
</gene>
<organism evidence="10 11">
    <name type="scientific">Butyricicoccus pullicaecorum 1.2</name>
    <dbReference type="NCBI Taxonomy" id="1203606"/>
    <lineage>
        <taxon>Bacteria</taxon>
        <taxon>Bacillati</taxon>
        <taxon>Bacillota</taxon>
        <taxon>Clostridia</taxon>
        <taxon>Eubacteriales</taxon>
        <taxon>Butyricicoccaceae</taxon>
        <taxon>Butyricicoccus</taxon>
    </lineage>
</organism>
<dbReference type="PROSITE" id="PS50110">
    <property type="entry name" value="RESPONSE_REGULATORY"/>
    <property type="match status" value="1"/>
</dbReference>
<feature type="domain" description="Response regulatory" evidence="9">
    <location>
        <begin position="3"/>
        <end position="119"/>
    </location>
</feature>
<name>R8VSZ3_9FIRM</name>
<evidence type="ECO:0000259" key="8">
    <source>
        <dbReference type="PROSITE" id="PS50043"/>
    </source>
</evidence>
<evidence type="ECO:0000256" key="7">
    <source>
        <dbReference type="PROSITE-ProRule" id="PRU00169"/>
    </source>
</evidence>
<dbReference type="PANTHER" id="PTHR43214:SF43">
    <property type="entry name" value="TWO-COMPONENT RESPONSE REGULATOR"/>
    <property type="match status" value="1"/>
</dbReference>
<comment type="function">
    <text evidence="6">May play the central regulatory role in sporulation. It may be an element of the effector pathway responsible for the activation of sporulation genes in response to nutritional stress. Spo0A may act in concert with spo0H (a sigma factor) to control the expression of some genes that are critical to the sporulation process.</text>
</comment>
<evidence type="ECO:0000313" key="11">
    <source>
        <dbReference type="Proteomes" id="UP000013981"/>
    </source>
</evidence>
<dbReference type="GO" id="GO:0003677">
    <property type="term" value="F:DNA binding"/>
    <property type="evidence" value="ECO:0007669"/>
    <property type="project" value="UniProtKB-KW"/>
</dbReference>
<evidence type="ECO:0000256" key="5">
    <source>
        <dbReference type="ARBA" id="ARBA00023163"/>
    </source>
</evidence>
<dbReference type="InterPro" id="IPR000792">
    <property type="entry name" value="Tscrpt_reg_LuxR_C"/>
</dbReference>
<dbReference type="SMART" id="SM00421">
    <property type="entry name" value="HTH_LUXR"/>
    <property type="match status" value="1"/>
</dbReference>
<dbReference type="Pfam" id="PF00072">
    <property type="entry name" value="Response_reg"/>
    <property type="match status" value="1"/>
</dbReference>
<feature type="domain" description="HTH luxR-type" evidence="8">
    <location>
        <begin position="150"/>
        <end position="215"/>
    </location>
</feature>
<reference evidence="10 11" key="1">
    <citation type="submission" date="2013-01" db="EMBL/GenBank/DDBJ databases">
        <title>The Genome Sequence of Butyricicoccus pullicaecorum 1.2.</title>
        <authorList>
            <consortium name="The Broad Institute Genome Sequencing Platform"/>
            <person name="Earl A."/>
            <person name="Ward D."/>
            <person name="Feldgarden M."/>
            <person name="Gevers D."/>
            <person name="Van Immerseel F."/>
            <person name="Eeckhaut V."/>
            <person name="Walker B."/>
            <person name="Young S.K."/>
            <person name="Zeng Q."/>
            <person name="Gargeya S."/>
            <person name="Fitzgerald M."/>
            <person name="Haas B."/>
            <person name="Abouelleil A."/>
            <person name="Alvarado L."/>
            <person name="Arachchi H.M."/>
            <person name="Berlin A.M."/>
            <person name="Chapman S.B."/>
            <person name="Dewar J."/>
            <person name="Goldberg J."/>
            <person name="Griggs A."/>
            <person name="Gujja S."/>
            <person name="Hansen M."/>
            <person name="Howarth C."/>
            <person name="Imamovic A."/>
            <person name="Larimer J."/>
            <person name="McCowan C."/>
            <person name="Murphy C."/>
            <person name="Neiman D."/>
            <person name="Pearson M."/>
            <person name="Priest M."/>
            <person name="Roberts A."/>
            <person name="Saif S."/>
            <person name="Shea T."/>
            <person name="Sisk P."/>
            <person name="Sykes S."/>
            <person name="Wortman J."/>
            <person name="Nusbaum C."/>
            <person name="Birren B."/>
        </authorList>
    </citation>
    <scope>NUCLEOTIDE SEQUENCE [LARGE SCALE GENOMIC DNA]</scope>
    <source>
        <strain evidence="10 11">1.2</strain>
    </source>
</reference>
<dbReference type="InterPro" id="IPR001789">
    <property type="entry name" value="Sig_transdc_resp-reg_receiver"/>
</dbReference>
<protein>
    <recommendedName>
        <fullName evidence="1">Stage 0 sporulation protein A homolog</fullName>
    </recommendedName>
</protein>
<dbReference type="InterPro" id="IPR016032">
    <property type="entry name" value="Sig_transdc_resp-reg_C-effctor"/>
</dbReference>
<dbReference type="Gene3D" id="3.40.50.2300">
    <property type="match status" value="1"/>
</dbReference>
<dbReference type="Proteomes" id="UP000013981">
    <property type="component" value="Unassembled WGS sequence"/>
</dbReference>
<dbReference type="EMBL" id="AQOB01000015">
    <property type="protein sequence ID" value="EOQ35648.1"/>
    <property type="molecule type" value="Genomic_DNA"/>
</dbReference>
<evidence type="ECO:0000256" key="6">
    <source>
        <dbReference type="ARBA" id="ARBA00024867"/>
    </source>
</evidence>
<keyword evidence="4" id="KW-0238">DNA-binding</keyword>
<evidence type="ECO:0000256" key="4">
    <source>
        <dbReference type="ARBA" id="ARBA00023125"/>
    </source>
</evidence>
<evidence type="ECO:0000259" key="9">
    <source>
        <dbReference type="PROSITE" id="PS50110"/>
    </source>
</evidence>